<comment type="caution">
    <text evidence="1">The sequence shown here is derived from an EMBL/GenBank/DDBJ whole genome shotgun (WGS) entry which is preliminary data.</text>
</comment>
<name>A0A4Y2CDH5_ARAVE</name>
<evidence type="ECO:0000313" key="2">
    <source>
        <dbReference type="Proteomes" id="UP000499080"/>
    </source>
</evidence>
<proteinExistence type="predicted"/>
<sequence>MDKGSISLYGKSCLMITLLRQRTDDSRKFSKHPPREAFHRSDRGHYIFIPNPRSSILPKSLDPSRYRPLGNSPAFSCLPLSLSLRCMTLHQNYSRGDERGSVCDSL</sequence>
<protein>
    <submittedName>
        <fullName evidence="1">Uncharacterized protein</fullName>
    </submittedName>
</protein>
<reference evidence="1 2" key="1">
    <citation type="journal article" date="2019" name="Sci. Rep.">
        <title>Orb-weaving spider Araneus ventricosus genome elucidates the spidroin gene catalogue.</title>
        <authorList>
            <person name="Kono N."/>
            <person name="Nakamura H."/>
            <person name="Ohtoshi R."/>
            <person name="Moran D.A.P."/>
            <person name="Shinohara A."/>
            <person name="Yoshida Y."/>
            <person name="Fujiwara M."/>
            <person name="Mori M."/>
            <person name="Tomita M."/>
            <person name="Arakawa K."/>
        </authorList>
    </citation>
    <scope>NUCLEOTIDE SEQUENCE [LARGE SCALE GENOMIC DNA]</scope>
</reference>
<dbReference type="AlphaFoldDB" id="A0A4Y2CDH5"/>
<gene>
    <name evidence="1" type="ORF">AVEN_138492_1</name>
</gene>
<dbReference type="Proteomes" id="UP000499080">
    <property type="component" value="Unassembled WGS sequence"/>
</dbReference>
<evidence type="ECO:0000313" key="1">
    <source>
        <dbReference type="EMBL" id="GBM02393.1"/>
    </source>
</evidence>
<keyword evidence="2" id="KW-1185">Reference proteome</keyword>
<accession>A0A4Y2CDH5</accession>
<organism evidence="1 2">
    <name type="scientific">Araneus ventricosus</name>
    <name type="common">Orbweaver spider</name>
    <name type="synonym">Epeira ventricosa</name>
    <dbReference type="NCBI Taxonomy" id="182803"/>
    <lineage>
        <taxon>Eukaryota</taxon>
        <taxon>Metazoa</taxon>
        <taxon>Ecdysozoa</taxon>
        <taxon>Arthropoda</taxon>
        <taxon>Chelicerata</taxon>
        <taxon>Arachnida</taxon>
        <taxon>Araneae</taxon>
        <taxon>Araneomorphae</taxon>
        <taxon>Entelegynae</taxon>
        <taxon>Araneoidea</taxon>
        <taxon>Araneidae</taxon>
        <taxon>Araneus</taxon>
    </lineage>
</organism>
<dbReference type="EMBL" id="BGPR01000179">
    <property type="protein sequence ID" value="GBM02393.1"/>
    <property type="molecule type" value="Genomic_DNA"/>
</dbReference>